<keyword evidence="2" id="KW-1185">Reference proteome</keyword>
<sequence length="195" mass="22106">MTAPGLERVVPNETWQLVIEFGGAEHRLFDAEIARKEMSWPALAYPNRLKNLSYTVSSITWPEIGELSAAYLYRNSTPLTKEGLEHQVLRLSYKNQAPTETHPTHHVYGVYLFPFSANLFDVGESIGGGHGEMGGSRRMRTDELLALPDWKRHFRLSGCDWAIPIVEGHGDEPMKLSDVLVREICRREGELSKRT</sequence>
<dbReference type="EMBL" id="QQAH01000001">
    <property type="protein sequence ID" value="RDD83549.1"/>
    <property type="molecule type" value="Genomic_DNA"/>
</dbReference>
<organism evidence="1 2">
    <name type="scientific">Dyella tabacisoli</name>
    <dbReference type="NCBI Taxonomy" id="2282381"/>
    <lineage>
        <taxon>Bacteria</taxon>
        <taxon>Pseudomonadati</taxon>
        <taxon>Pseudomonadota</taxon>
        <taxon>Gammaproteobacteria</taxon>
        <taxon>Lysobacterales</taxon>
        <taxon>Rhodanobacteraceae</taxon>
        <taxon>Dyella</taxon>
    </lineage>
</organism>
<dbReference type="Proteomes" id="UP000253782">
    <property type="component" value="Unassembled WGS sequence"/>
</dbReference>
<dbReference type="RefSeq" id="WP_114843942.1">
    <property type="nucleotide sequence ID" value="NZ_JBHSPE010000001.1"/>
</dbReference>
<name>A0A369UYY9_9GAMM</name>
<protein>
    <submittedName>
        <fullName evidence="1">Uncharacterized protein</fullName>
    </submittedName>
</protein>
<comment type="caution">
    <text evidence="1">The sequence shown here is derived from an EMBL/GenBank/DDBJ whole genome shotgun (WGS) entry which is preliminary data.</text>
</comment>
<proteinExistence type="predicted"/>
<accession>A0A369UYY9</accession>
<dbReference type="OrthoDB" id="9012782at2"/>
<dbReference type="AlphaFoldDB" id="A0A369UYY9"/>
<reference evidence="1 2" key="1">
    <citation type="submission" date="2018-07" db="EMBL/GenBank/DDBJ databases">
        <title>Dyella tabacisoli L4-6T, whole genome shotgun sequence.</title>
        <authorList>
            <person name="Zhou X.-K."/>
            <person name="Li W.-J."/>
            <person name="Duan Y.-Q."/>
        </authorList>
    </citation>
    <scope>NUCLEOTIDE SEQUENCE [LARGE SCALE GENOMIC DNA]</scope>
    <source>
        <strain evidence="1 2">L4-6</strain>
    </source>
</reference>
<gene>
    <name evidence="1" type="ORF">DVJ77_02945</name>
</gene>
<evidence type="ECO:0000313" key="2">
    <source>
        <dbReference type="Proteomes" id="UP000253782"/>
    </source>
</evidence>
<evidence type="ECO:0000313" key="1">
    <source>
        <dbReference type="EMBL" id="RDD83549.1"/>
    </source>
</evidence>